<dbReference type="RefSeq" id="WP_126943260.1">
    <property type="nucleotide sequence ID" value="NZ_RZHG01000003.1"/>
</dbReference>
<dbReference type="SMART" id="SM00267">
    <property type="entry name" value="GGDEF"/>
    <property type="match status" value="1"/>
</dbReference>
<dbReference type="PANTHER" id="PTHR45138:SF9">
    <property type="entry name" value="DIGUANYLATE CYCLASE DGCM-RELATED"/>
    <property type="match status" value="1"/>
</dbReference>
<organism evidence="5 6">
    <name type="scientific">Vreelandella andesensis</name>
    <dbReference type="NCBI Taxonomy" id="447567"/>
    <lineage>
        <taxon>Bacteria</taxon>
        <taxon>Pseudomonadati</taxon>
        <taxon>Pseudomonadota</taxon>
        <taxon>Gammaproteobacteria</taxon>
        <taxon>Oceanospirillales</taxon>
        <taxon>Halomonadaceae</taxon>
        <taxon>Vreelandella</taxon>
    </lineage>
</organism>
<dbReference type="CDD" id="cd01949">
    <property type="entry name" value="GGDEF"/>
    <property type="match status" value="1"/>
</dbReference>
<evidence type="ECO:0000313" key="5">
    <source>
        <dbReference type="EMBL" id="RUR34063.1"/>
    </source>
</evidence>
<dbReference type="PROSITE" id="PS50887">
    <property type="entry name" value="GGDEF"/>
    <property type="match status" value="1"/>
</dbReference>
<name>A0A433KWJ1_9GAMM</name>
<dbReference type="InterPro" id="IPR003018">
    <property type="entry name" value="GAF"/>
</dbReference>
<comment type="caution">
    <text evidence="5">The sequence shown here is derived from an EMBL/GenBank/DDBJ whole genome shotgun (WGS) entry which is preliminary data.</text>
</comment>
<dbReference type="SMART" id="SM00065">
    <property type="entry name" value="GAF"/>
    <property type="match status" value="1"/>
</dbReference>
<evidence type="ECO:0000256" key="1">
    <source>
        <dbReference type="ARBA" id="ARBA00001946"/>
    </source>
</evidence>
<reference evidence="5 6" key="1">
    <citation type="submission" date="2018-12" db="EMBL/GenBank/DDBJ databases">
        <title>three novel Halomonas strain isolated from plants.</title>
        <authorList>
            <person name="Sun C."/>
        </authorList>
    </citation>
    <scope>NUCLEOTIDE SEQUENCE [LARGE SCALE GENOMIC DNA]</scope>
    <source>
        <strain evidence="5 6">DSM 19434</strain>
    </source>
</reference>
<dbReference type="InterPro" id="IPR029016">
    <property type="entry name" value="GAF-like_dom_sf"/>
</dbReference>
<dbReference type="NCBIfam" id="TIGR00254">
    <property type="entry name" value="GGDEF"/>
    <property type="match status" value="1"/>
</dbReference>
<sequence length="360" mass="40827">MSKKVKLCPVEQEQKRLLTLANYQVLDTPEEPAFDDIVEVVSIICEAPIAVINFIDRDRQWFKAEKGLGVRETPLDISICAHAILQPGLFIVTDTTLDPRFANNPLVTGEPHLRFYAGALLESSDGYPLGTLCVLDYQPRELTERQRFALQALANQVMAHMELMLAQREQAELIRELKITRHELTKYASTDPLTGLLNRRAFEQRLNQELALIQRGTHFASLMLIDLDHFKFVNDTLGHQAGDKVLLRFTELCQTAFRQADVISRWGGEEFLVLLPMTTVKEAQYATERLHQLLVITPMLDDTPLPLHITASIGVCSLTNASTVNNSLQRVDELLYRAKKQGRNRTVFEMEEPPSQCQFG</sequence>
<dbReference type="SUPFAM" id="SSF55781">
    <property type="entry name" value="GAF domain-like"/>
    <property type="match status" value="1"/>
</dbReference>
<dbReference type="AlphaFoldDB" id="A0A433KWJ1"/>
<keyword evidence="6" id="KW-1185">Reference proteome</keyword>
<dbReference type="GO" id="GO:0052621">
    <property type="term" value="F:diguanylate cyclase activity"/>
    <property type="evidence" value="ECO:0007669"/>
    <property type="project" value="UniProtKB-EC"/>
</dbReference>
<dbReference type="Proteomes" id="UP000287336">
    <property type="component" value="Unassembled WGS sequence"/>
</dbReference>
<dbReference type="SUPFAM" id="SSF55073">
    <property type="entry name" value="Nucleotide cyclase"/>
    <property type="match status" value="1"/>
</dbReference>
<dbReference type="EMBL" id="RZHG01000003">
    <property type="protein sequence ID" value="RUR34063.1"/>
    <property type="molecule type" value="Genomic_DNA"/>
</dbReference>
<dbReference type="OrthoDB" id="9812358at2"/>
<comment type="catalytic activity">
    <reaction evidence="3">
        <text>2 GTP = 3',3'-c-di-GMP + 2 diphosphate</text>
        <dbReference type="Rhea" id="RHEA:24898"/>
        <dbReference type="ChEBI" id="CHEBI:33019"/>
        <dbReference type="ChEBI" id="CHEBI:37565"/>
        <dbReference type="ChEBI" id="CHEBI:58805"/>
        <dbReference type="EC" id="2.7.7.65"/>
    </reaction>
</comment>
<comment type="cofactor">
    <cofactor evidence="1">
        <name>Mg(2+)</name>
        <dbReference type="ChEBI" id="CHEBI:18420"/>
    </cofactor>
</comment>
<dbReference type="InterPro" id="IPR043128">
    <property type="entry name" value="Rev_trsase/Diguanyl_cyclase"/>
</dbReference>
<dbReference type="InterPro" id="IPR050469">
    <property type="entry name" value="Diguanylate_Cyclase"/>
</dbReference>
<dbReference type="InterPro" id="IPR000160">
    <property type="entry name" value="GGDEF_dom"/>
</dbReference>
<evidence type="ECO:0000256" key="3">
    <source>
        <dbReference type="ARBA" id="ARBA00034247"/>
    </source>
</evidence>
<evidence type="ECO:0000313" key="6">
    <source>
        <dbReference type="Proteomes" id="UP000287336"/>
    </source>
</evidence>
<evidence type="ECO:0000256" key="2">
    <source>
        <dbReference type="ARBA" id="ARBA00012528"/>
    </source>
</evidence>
<dbReference type="FunFam" id="3.30.70.270:FF:000001">
    <property type="entry name" value="Diguanylate cyclase domain protein"/>
    <property type="match status" value="1"/>
</dbReference>
<dbReference type="Pfam" id="PF00990">
    <property type="entry name" value="GGDEF"/>
    <property type="match status" value="1"/>
</dbReference>
<protein>
    <recommendedName>
        <fullName evidence="2">diguanylate cyclase</fullName>
        <ecNumber evidence="2">2.7.7.65</ecNumber>
    </recommendedName>
</protein>
<dbReference type="Pfam" id="PF01590">
    <property type="entry name" value="GAF"/>
    <property type="match status" value="1"/>
</dbReference>
<evidence type="ECO:0000259" key="4">
    <source>
        <dbReference type="PROSITE" id="PS50887"/>
    </source>
</evidence>
<accession>A0A433KWJ1</accession>
<gene>
    <name evidence="5" type="ORF">ELY33_02240</name>
</gene>
<dbReference type="Gene3D" id="3.30.70.270">
    <property type="match status" value="1"/>
</dbReference>
<dbReference type="PANTHER" id="PTHR45138">
    <property type="entry name" value="REGULATORY COMPONENTS OF SENSORY TRANSDUCTION SYSTEM"/>
    <property type="match status" value="1"/>
</dbReference>
<feature type="domain" description="GGDEF" evidence="4">
    <location>
        <begin position="218"/>
        <end position="351"/>
    </location>
</feature>
<dbReference type="EC" id="2.7.7.65" evidence="2"/>
<dbReference type="InterPro" id="IPR029787">
    <property type="entry name" value="Nucleotide_cyclase"/>
</dbReference>
<dbReference type="Gene3D" id="3.30.450.40">
    <property type="match status" value="1"/>
</dbReference>
<proteinExistence type="predicted"/>